<accession>A0ABW3EU89</accession>
<evidence type="ECO:0000313" key="3">
    <source>
        <dbReference type="Proteomes" id="UP001596972"/>
    </source>
</evidence>
<dbReference type="RefSeq" id="WP_378299615.1">
    <property type="nucleotide sequence ID" value="NZ_JBHTJA010000031.1"/>
</dbReference>
<sequence>MPFGTRPTATPRRSADVLARAHGAFNIVGGAWPLVSMRTFEWVFGSKQDKWLERTVAGLLVSAGWSQTRASASPAGRAHARRTGLGTATTLLAIDLFYVPRGTLRWTYLLDAAMETAWIVAWCRTDAGSAGRRTRERTPSRRGIRGRRRYSRRAP</sequence>
<dbReference type="EMBL" id="JBHTJA010000031">
    <property type="protein sequence ID" value="MFD0902129.1"/>
    <property type="molecule type" value="Genomic_DNA"/>
</dbReference>
<reference evidence="3" key="1">
    <citation type="journal article" date="2019" name="Int. J. Syst. Evol. Microbiol.">
        <title>The Global Catalogue of Microorganisms (GCM) 10K type strain sequencing project: providing services to taxonomists for standard genome sequencing and annotation.</title>
        <authorList>
            <consortium name="The Broad Institute Genomics Platform"/>
            <consortium name="The Broad Institute Genome Sequencing Center for Infectious Disease"/>
            <person name="Wu L."/>
            <person name="Ma J."/>
        </authorList>
    </citation>
    <scope>NUCLEOTIDE SEQUENCE [LARGE SCALE GENOMIC DNA]</scope>
    <source>
        <strain evidence="3">JCM 31202</strain>
    </source>
</reference>
<keyword evidence="3" id="KW-1185">Reference proteome</keyword>
<protein>
    <submittedName>
        <fullName evidence="2">Uncharacterized protein</fullName>
    </submittedName>
</protein>
<gene>
    <name evidence="2" type="ORF">ACFQ11_17140</name>
</gene>
<proteinExistence type="predicted"/>
<feature type="compositionally biased region" description="Basic residues" evidence="1">
    <location>
        <begin position="132"/>
        <end position="155"/>
    </location>
</feature>
<evidence type="ECO:0000313" key="2">
    <source>
        <dbReference type="EMBL" id="MFD0902129.1"/>
    </source>
</evidence>
<name>A0ABW3EU89_9ACTN</name>
<evidence type="ECO:0000256" key="1">
    <source>
        <dbReference type="SAM" id="MobiDB-lite"/>
    </source>
</evidence>
<dbReference type="Proteomes" id="UP001596972">
    <property type="component" value="Unassembled WGS sequence"/>
</dbReference>
<comment type="caution">
    <text evidence="2">The sequence shown here is derived from an EMBL/GenBank/DDBJ whole genome shotgun (WGS) entry which is preliminary data.</text>
</comment>
<organism evidence="2 3">
    <name type="scientific">Actinomadura sediminis</name>
    <dbReference type="NCBI Taxonomy" id="1038904"/>
    <lineage>
        <taxon>Bacteria</taxon>
        <taxon>Bacillati</taxon>
        <taxon>Actinomycetota</taxon>
        <taxon>Actinomycetes</taxon>
        <taxon>Streptosporangiales</taxon>
        <taxon>Thermomonosporaceae</taxon>
        <taxon>Actinomadura</taxon>
    </lineage>
</organism>
<feature type="region of interest" description="Disordered" evidence="1">
    <location>
        <begin position="130"/>
        <end position="155"/>
    </location>
</feature>